<evidence type="ECO:0000256" key="8">
    <source>
        <dbReference type="ARBA" id="ARBA00045204"/>
    </source>
</evidence>
<evidence type="ECO:0000256" key="9">
    <source>
        <dbReference type="SAM" id="MobiDB-lite"/>
    </source>
</evidence>
<dbReference type="OrthoDB" id="263893at2759"/>
<comment type="caution">
    <text evidence="11">The sequence shown here is derived from an EMBL/GenBank/DDBJ whole genome shotgun (WGS) entry which is preliminary data.</text>
</comment>
<feature type="region of interest" description="Disordered" evidence="9">
    <location>
        <begin position="67"/>
        <end position="93"/>
    </location>
</feature>
<dbReference type="AlphaFoldDB" id="A0A2P6V303"/>
<protein>
    <recommendedName>
        <fullName evidence="3">Signal peptidase complex subunit 1</fullName>
    </recommendedName>
</protein>
<organism evidence="11 12">
    <name type="scientific">Micractinium conductrix</name>
    <dbReference type="NCBI Taxonomy" id="554055"/>
    <lineage>
        <taxon>Eukaryota</taxon>
        <taxon>Viridiplantae</taxon>
        <taxon>Chlorophyta</taxon>
        <taxon>core chlorophytes</taxon>
        <taxon>Trebouxiophyceae</taxon>
        <taxon>Chlorellales</taxon>
        <taxon>Chlorellaceae</taxon>
        <taxon>Chlorella clade</taxon>
        <taxon>Micractinium</taxon>
    </lineage>
</organism>
<comment type="subcellular location">
    <subcellularLocation>
        <location evidence="1">Endoplasmic reticulum membrane</location>
        <topology evidence="1">Multi-pass membrane protein</topology>
    </subcellularLocation>
</comment>
<dbReference type="GO" id="GO:0005787">
    <property type="term" value="C:signal peptidase complex"/>
    <property type="evidence" value="ECO:0007669"/>
    <property type="project" value="InterPro"/>
</dbReference>
<dbReference type="STRING" id="554055.A0A2P6V303"/>
<dbReference type="Pfam" id="PF06645">
    <property type="entry name" value="SPC12"/>
    <property type="match status" value="1"/>
</dbReference>
<proteinExistence type="inferred from homology"/>
<dbReference type="InterPro" id="IPR009542">
    <property type="entry name" value="Spc1/SPCS1"/>
</dbReference>
<evidence type="ECO:0000256" key="5">
    <source>
        <dbReference type="ARBA" id="ARBA00022824"/>
    </source>
</evidence>
<evidence type="ECO:0000256" key="2">
    <source>
        <dbReference type="ARBA" id="ARBA00005245"/>
    </source>
</evidence>
<evidence type="ECO:0000256" key="6">
    <source>
        <dbReference type="ARBA" id="ARBA00022989"/>
    </source>
</evidence>
<keyword evidence="6 10" id="KW-1133">Transmembrane helix</keyword>
<evidence type="ECO:0000256" key="4">
    <source>
        <dbReference type="ARBA" id="ARBA00022692"/>
    </source>
</evidence>
<comment type="function">
    <text evidence="8">Component of the signal peptidase complex (SPC) which catalyzes the cleavage of N-terminal signal sequences from nascent proteins as they are translocated into the lumen of the endoplasmic reticulum. Dispensable for SPC enzymatic activity.</text>
</comment>
<dbReference type="PANTHER" id="PTHR13202">
    <property type="entry name" value="MICROSOMAL SIGNAL PEPTIDASE 12 KDA SUBUNIT"/>
    <property type="match status" value="1"/>
</dbReference>
<evidence type="ECO:0000313" key="11">
    <source>
        <dbReference type="EMBL" id="PSC68469.1"/>
    </source>
</evidence>
<comment type="similarity">
    <text evidence="2">Belongs to the SPCS1 family.</text>
</comment>
<reference evidence="11 12" key="1">
    <citation type="journal article" date="2018" name="Plant J.">
        <title>Genome sequences of Chlorella sorokiniana UTEX 1602 and Micractinium conductrix SAG 241.80: implications to maltose excretion by a green alga.</title>
        <authorList>
            <person name="Arriola M.B."/>
            <person name="Velmurugan N."/>
            <person name="Zhang Y."/>
            <person name="Plunkett M.H."/>
            <person name="Hondzo H."/>
            <person name="Barney B.M."/>
        </authorList>
    </citation>
    <scope>NUCLEOTIDE SEQUENCE [LARGE SCALE GENOMIC DNA]</scope>
    <source>
        <strain evidence="11 12">SAG 241.80</strain>
    </source>
</reference>
<keyword evidence="4 10" id="KW-0812">Transmembrane</keyword>
<keyword evidence="12" id="KW-1185">Reference proteome</keyword>
<name>A0A2P6V303_9CHLO</name>
<evidence type="ECO:0000313" key="12">
    <source>
        <dbReference type="Proteomes" id="UP000239649"/>
    </source>
</evidence>
<evidence type="ECO:0000256" key="1">
    <source>
        <dbReference type="ARBA" id="ARBA00004477"/>
    </source>
</evidence>
<feature type="transmembrane region" description="Helical" evidence="10">
    <location>
        <begin position="12"/>
        <end position="30"/>
    </location>
</feature>
<evidence type="ECO:0000256" key="3">
    <source>
        <dbReference type="ARBA" id="ARBA00017059"/>
    </source>
</evidence>
<dbReference type="PANTHER" id="PTHR13202:SF0">
    <property type="entry name" value="SIGNAL PEPTIDASE COMPLEX SUBUNIT 1"/>
    <property type="match status" value="1"/>
</dbReference>
<feature type="transmembrane region" description="Helical" evidence="10">
    <location>
        <begin position="36"/>
        <end position="56"/>
    </location>
</feature>
<evidence type="ECO:0000256" key="7">
    <source>
        <dbReference type="ARBA" id="ARBA00023136"/>
    </source>
</evidence>
<dbReference type="EMBL" id="LHPF02000037">
    <property type="protein sequence ID" value="PSC68469.1"/>
    <property type="molecule type" value="Genomic_DNA"/>
</dbReference>
<sequence>MDLNGQKLAETLCMYLVMAAALLGFAVGFLRHDFSQMMAVFTGGVGLVAAATVPDWPVFNRHPIKWLPPKEATEQQQQRQKGGSSGRKKKTASWCNLWGMF</sequence>
<evidence type="ECO:0000256" key="10">
    <source>
        <dbReference type="SAM" id="Phobius"/>
    </source>
</evidence>
<keyword evidence="5" id="KW-0256">Endoplasmic reticulum</keyword>
<dbReference type="Proteomes" id="UP000239649">
    <property type="component" value="Unassembled WGS sequence"/>
</dbReference>
<gene>
    <name evidence="11" type="ORF">C2E20_7960</name>
</gene>
<accession>A0A2P6V303</accession>
<dbReference type="GO" id="GO:0006465">
    <property type="term" value="P:signal peptide processing"/>
    <property type="evidence" value="ECO:0007669"/>
    <property type="project" value="InterPro"/>
</dbReference>
<keyword evidence="7 10" id="KW-0472">Membrane</keyword>
<dbReference type="GO" id="GO:0045047">
    <property type="term" value="P:protein targeting to ER"/>
    <property type="evidence" value="ECO:0007669"/>
    <property type="project" value="TreeGrafter"/>
</dbReference>